<reference evidence="2" key="1">
    <citation type="journal article" date="2015" name="Nature">
        <title>Complex archaea that bridge the gap between prokaryotes and eukaryotes.</title>
        <authorList>
            <person name="Spang A."/>
            <person name="Saw J.H."/>
            <person name="Jorgensen S.L."/>
            <person name="Zaremba-Niedzwiedzka K."/>
            <person name="Martijn J."/>
            <person name="Lind A.E."/>
            <person name="van Eijk R."/>
            <person name="Schleper C."/>
            <person name="Guy L."/>
            <person name="Ettema T.J."/>
        </authorList>
    </citation>
    <scope>NUCLEOTIDE SEQUENCE</scope>
</reference>
<feature type="compositionally biased region" description="Basic and acidic residues" evidence="1">
    <location>
        <begin position="13"/>
        <end position="23"/>
    </location>
</feature>
<sequence>FIAQMQKKKVKVKGGEDKDGLNAKDMDDIIASAYNAKASAEKSLDTQQEIELEEISTAMQTGIDENGVPISWTYIQSKKSLTSGQKETARQRMNLEAKRRADGIIIVTDQAKKHNMLDLAAAINWPDHDVTAAQVKKEAYEGRFGSSPYLDKIAYGQVRDAIRKAEEDKMPFSEQYTEKIIGELITGAPSSVLGLPLPTLRTRDDAIKHATNSFGRFIDRVPGVMDTINAKWPPPKQAELPVEPEGTPAHDFDGELIGGYNPDGSISLNSEGVRRLLELAGGDVEKAREMARQNRYVLPP</sequence>
<proteinExistence type="predicted"/>
<evidence type="ECO:0000256" key="1">
    <source>
        <dbReference type="SAM" id="MobiDB-lite"/>
    </source>
</evidence>
<feature type="region of interest" description="Disordered" evidence="1">
    <location>
        <begin position="1"/>
        <end position="23"/>
    </location>
</feature>
<dbReference type="AlphaFoldDB" id="A0A0F9K0W0"/>
<feature type="non-terminal residue" evidence="2">
    <location>
        <position position="1"/>
    </location>
</feature>
<comment type="caution">
    <text evidence="2">The sequence shown here is derived from an EMBL/GenBank/DDBJ whole genome shotgun (WGS) entry which is preliminary data.</text>
</comment>
<accession>A0A0F9K0W0</accession>
<gene>
    <name evidence="2" type="ORF">LCGC14_1387730</name>
</gene>
<name>A0A0F9K0W0_9ZZZZ</name>
<evidence type="ECO:0000313" key="2">
    <source>
        <dbReference type="EMBL" id="KKM75684.1"/>
    </source>
</evidence>
<protein>
    <submittedName>
        <fullName evidence="2">Uncharacterized protein</fullName>
    </submittedName>
</protein>
<organism evidence="2">
    <name type="scientific">marine sediment metagenome</name>
    <dbReference type="NCBI Taxonomy" id="412755"/>
    <lineage>
        <taxon>unclassified sequences</taxon>
        <taxon>metagenomes</taxon>
        <taxon>ecological metagenomes</taxon>
    </lineage>
</organism>
<dbReference type="EMBL" id="LAZR01008932">
    <property type="protein sequence ID" value="KKM75684.1"/>
    <property type="molecule type" value="Genomic_DNA"/>
</dbReference>
<feature type="compositionally biased region" description="Basic residues" evidence="1">
    <location>
        <begin position="1"/>
        <end position="12"/>
    </location>
</feature>